<sequence>MPAPFQEAAEHAETLKDYFSDEPFFKFKKLVAHGQYGSASHIQYNNPKTQDIRDFLVKMSFKTQWSREALDREKGFLRRLRGNTHIVQLVDIPDNPLEDPYLLEDQYVDPGDWMILEWIGCGSVAEFMKLAIVLIRACIAMAWPDNREGINNAQQASELVHNDLHLNNVLLGEPPIDEEHTIAPILKLIDFGIAGEWAVGPNAANGMQTNIFEIGAIMEALISLNDLLPAQGADPSNVAIFTKDGKQLRTNALKIVPYPDKVDVALLELVCACMSPDINVRPTLASLLNTALAAVRQRTAAFYNNDPFEQDDAISSLWRDLTMTAPHS</sequence>
<name>A0ACB9YSQ4_9PEZI</name>
<evidence type="ECO:0000313" key="1">
    <source>
        <dbReference type="EMBL" id="KAI4861800.1"/>
    </source>
</evidence>
<comment type="caution">
    <text evidence="1">The sequence shown here is derived from an EMBL/GenBank/DDBJ whole genome shotgun (WGS) entry which is preliminary data.</text>
</comment>
<dbReference type="EMBL" id="MU393541">
    <property type="protein sequence ID" value="KAI4861800.1"/>
    <property type="molecule type" value="Genomic_DNA"/>
</dbReference>
<protein>
    <submittedName>
        <fullName evidence="1">Kinase-like protein</fullName>
    </submittedName>
</protein>
<reference evidence="1 2" key="1">
    <citation type="journal article" date="2022" name="New Phytol.">
        <title>Ecological generalism drives hyperdiversity of secondary metabolite gene clusters in xylarialean endophytes.</title>
        <authorList>
            <person name="Franco M.E.E."/>
            <person name="Wisecaver J.H."/>
            <person name="Arnold A.E."/>
            <person name="Ju Y.M."/>
            <person name="Slot J.C."/>
            <person name="Ahrendt S."/>
            <person name="Moore L.P."/>
            <person name="Eastman K.E."/>
            <person name="Scott K."/>
            <person name="Konkel Z."/>
            <person name="Mondo S.J."/>
            <person name="Kuo A."/>
            <person name="Hayes R.D."/>
            <person name="Haridas S."/>
            <person name="Andreopoulos B."/>
            <person name="Riley R."/>
            <person name="LaButti K."/>
            <person name="Pangilinan J."/>
            <person name="Lipzen A."/>
            <person name="Amirebrahimi M."/>
            <person name="Yan J."/>
            <person name="Adam C."/>
            <person name="Keymanesh K."/>
            <person name="Ng V."/>
            <person name="Louie K."/>
            <person name="Northen T."/>
            <person name="Drula E."/>
            <person name="Henrissat B."/>
            <person name="Hsieh H.M."/>
            <person name="Youens-Clark K."/>
            <person name="Lutzoni F."/>
            <person name="Miadlikowska J."/>
            <person name="Eastwood D.C."/>
            <person name="Hamelin R.C."/>
            <person name="Grigoriev I.V."/>
            <person name="U'Ren J.M."/>
        </authorList>
    </citation>
    <scope>NUCLEOTIDE SEQUENCE [LARGE SCALE GENOMIC DNA]</scope>
    <source>
        <strain evidence="1 2">CBS 119005</strain>
    </source>
</reference>
<organism evidence="1 2">
    <name type="scientific">Hypoxylon rubiginosum</name>
    <dbReference type="NCBI Taxonomy" id="110542"/>
    <lineage>
        <taxon>Eukaryota</taxon>
        <taxon>Fungi</taxon>
        <taxon>Dikarya</taxon>
        <taxon>Ascomycota</taxon>
        <taxon>Pezizomycotina</taxon>
        <taxon>Sordariomycetes</taxon>
        <taxon>Xylariomycetidae</taxon>
        <taxon>Xylariales</taxon>
        <taxon>Hypoxylaceae</taxon>
        <taxon>Hypoxylon</taxon>
    </lineage>
</organism>
<gene>
    <name evidence="1" type="ORF">F4820DRAFT_451580</name>
</gene>
<accession>A0ACB9YSQ4</accession>
<dbReference type="Proteomes" id="UP001497700">
    <property type="component" value="Unassembled WGS sequence"/>
</dbReference>
<evidence type="ECO:0000313" key="2">
    <source>
        <dbReference type="Proteomes" id="UP001497700"/>
    </source>
</evidence>
<keyword evidence="2" id="KW-1185">Reference proteome</keyword>
<proteinExistence type="predicted"/>